<gene>
    <name evidence="1" type="ORF">RF11_05087</name>
</gene>
<accession>A0A0C2MA37</accession>
<dbReference type="Proteomes" id="UP000031668">
    <property type="component" value="Unassembled WGS sequence"/>
</dbReference>
<dbReference type="EMBL" id="JWZT01004536">
    <property type="protein sequence ID" value="KII63870.1"/>
    <property type="molecule type" value="Genomic_DNA"/>
</dbReference>
<sequence length="175" mass="19864">MEGDHSFELLVLEVCTRYHSHLHSGSRMSFAVCIGLYSDFDDIQCYFCGCSLCVWNTPFDVVHPKETMHYTAKRDTGKLPDANGKVRDKMEGDHSFELLVLEVCTRYHSHLHSGSRMSFAVCIGLYSDFDDIQCYFCGCSLCVWNTPFDVVHPKETMHYTAKRDTGKLPDANGKG</sequence>
<dbReference type="AlphaFoldDB" id="A0A0C2MA37"/>
<comment type="caution">
    <text evidence="1">The sequence shown here is derived from an EMBL/GenBank/DDBJ whole genome shotgun (WGS) entry which is preliminary data.</text>
</comment>
<proteinExistence type="predicted"/>
<reference evidence="1 2" key="1">
    <citation type="journal article" date="2014" name="Genome Biol. Evol.">
        <title>The genome of the myxosporean Thelohanellus kitauei shows adaptations to nutrient acquisition within its fish host.</title>
        <authorList>
            <person name="Yang Y."/>
            <person name="Xiong J."/>
            <person name="Zhou Z."/>
            <person name="Huo F."/>
            <person name="Miao W."/>
            <person name="Ran C."/>
            <person name="Liu Y."/>
            <person name="Zhang J."/>
            <person name="Feng J."/>
            <person name="Wang M."/>
            <person name="Wang M."/>
            <person name="Wang L."/>
            <person name="Yao B."/>
        </authorList>
    </citation>
    <scope>NUCLEOTIDE SEQUENCE [LARGE SCALE GENOMIC DNA]</scope>
    <source>
        <strain evidence="1">Wuqing</strain>
    </source>
</reference>
<evidence type="ECO:0000313" key="2">
    <source>
        <dbReference type="Proteomes" id="UP000031668"/>
    </source>
</evidence>
<organism evidence="1 2">
    <name type="scientific">Thelohanellus kitauei</name>
    <name type="common">Myxosporean</name>
    <dbReference type="NCBI Taxonomy" id="669202"/>
    <lineage>
        <taxon>Eukaryota</taxon>
        <taxon>Metazoa</taxon>
        <taxon>Cnidaria</taxon>
        <taxon>Myxozoa</taxon>
        <taxon>Myxosporea</taxon>
        <taxon>Bivalvulida</taxon>
        <taxon>Platysporina</taxon>
        <taxon>Myxobolidae</taxon>
        <taxon>Thelohanellus</taxon>
    </lineage>
</organism>
<evidence type="ECO:0000313" key="1">
    <source>
        <dbReference type="EMBL" id="KII63870.1"/>
    </source>
</evidence>
<protein>
    <submittedName>
        <fullName evidence="1">Uncharacterized protein</fullName>
    </submittedName>
</protein>
<name>A0A0C2MA37_THEKT</name>
<keyword evidence="2" id="KW-1185">Reference proteome</keyword>